<feature type="compositionally biased region" description="Polar residues" evidence="1">
    <location>
        <begin position="1"/>
        <end position="20"/>
    </location>
</feature>
<dbReference type="EMBL" id="CBMI010003377">
    <property type="protein sequence ID" value="CEG05258.1"/>
    <property type="molecule type" value="Genomic_DNA"/>
</dbReference>
<sequence length="161" mass="18203">MSFSWRPNRTEPSPTRSPQMEGQARSQKDMRPANLTNSDPKLSLPKAPFLMIHLPIIEFIPIASCNSGIRWAKFRSFQFVYFCSLLCRNPPRLVSPASKQAVVWGSTDAIVQQLTLPHPSIFGSLVQCIARRKPEQGSQNCPLQRHDARLQLIAHRLGEVE</sequence>
<comment type="caution">
    <text evidence="2">The sequence shown here is derived from an EMBL/GenBank/DDBJ whole genome shotgun (WGS) entry which is preliminary data.</text>
</comment>
<organism evidence="2">
    <name type="scientific">Fusarium clavum</name>
    <dbReference type="NCBI Taxonomy" id="2594811"/>
    <lineage>
        <taxon>Eukaryota</taxon>
        <taxon>Fungi</taxon>
        <taxon>Dikarya</taxon>
        <taxon>Ascomycota</taxon>
        <taxon>Pezizomycotina</taxon>
        <taxon>Sordariomycetes</taxon>
        <taxon>Hypocreomycetidae</taxon>
        <taxon>Hypocreales</taxon>
        <taxon>Nectriaceae</taxon>
        <taxon>Fusarium</taxon>
        <taxon>Fusarium incarnatum-equiseti species complex</taxon>
    </lineage>
</organism>
<feature type="region of interest" description="Disordered" evidence="1">
    <location>
        <begin position="1"/>
        <end position="40"/>
    </location>
</feature>
<evidence type="ECO:0000256" key="1">
    <source>
        <dbReference type="SAM" id="MobiDB-lite"/>
    </source>
</evidence>
<reference evidence="2" key="1">
    <citation type="submission" date="2013-05" db="EMBL/GenBank/DDBJ databases">
        <title>Draft genome sequences of six wheat associated Fusarium spp. isolates.</title>
        <authorList>
            <person name="Moolhuijzen P.M."/>
            <person name="Manners J.M."/>
            <person name="Wilcox S."/>
            <person name="Bellgard M.I."/>
            <person name="Gardiner D.M."/>
        </authorList>
    </citation>
    <scope>NUCLEOTIDE SEQUENCE</scope>
    <source>
        <strain evidence="2">CS3069</strain>
    </source>
</reference>
<accession>A0A090MDM7</accession>
<proteinExistence type="predicted"/>
<name>A0A090MDM7_9HYPO</name>
<dbReference type="AlphaFoldDB" id="A0A090MDM7"/>
<protein>
    <submittedName>
        <fullName evidence="2">WGS project CBMI000000000 data, contig CS3069_c003379</fullName>
    </submittedName>
</protein>
<gene>
    <name evidence="2" type="ORF">BN850_0103350</name>
</gene>
<evidence type="ECO:0000313" key="2">
    <source>
        <dbReference type="EMBL" id="CEG05258.1"/>
    </source>
</evidence>